<comment type="caution">
    <text evidence="3">The sequence shown here is derived from an EMBL/GenBank/DDBJ whole genome shotgun (WGS) entry which is preliminary data.</text>
</comment>
<organism evidence="3 4">
    <name type="scientific">Nepenthes gracilis</name>
    <name type="common">Slender pitcher plant</name>
    <dbReference type="NCBI Taxonomy" id="150966"/>
    <lineage>
        <taxon>Eukaryota</taxon>
        <taxon>Viridiplantae</taxon>
        <taxon>Streptophyta</taxon>
        <taxon>Embryophyta</taxon>
        <taxon>Tracheophyta</taxon>
        <taxon>Spermatophyta</taxon>
        <taxon>Magnoliopsida</taxon>
        <taxon>eudicotyledons</taxon>
        <taxon>Gunneridae</taxon>
        <taxon>Pentapetalae</taxon>
        <taxon>Caryophyllales</taxon>
        <taxon>Nepenthaceae</taxon>
        <taxon>Nepenthes</taxon>
    </lineage>
</organism>
<feature type="domain" description="RNase H type-1" evidence="2">
    <location>
        <begin position="112"/>
        <end position="241"/>
    </location>
</feature>
<evidence type="ECO:0000259" key="2">
    <source>
        <dbReference type="PROSITE" id="PS50879"/>
    </source>
</evidence>
<dbReference type="AlphaFoldDB" id="A0AAD3XUK8"/>
<evidence type="ECO:0000313" key="3">
    <source>
        <dbReference type="EMBL" id="GMH17174.1"/>
    </source>
</evidence>
<reference evidence="3" key="1">
    <citation type="submission" date="2023-05" db="EMBL/GenBank/DDBJ databases">
        <title>Nepenthes gracilis genome sequencing.</title>
        <authorList>
            <person name="Fukushima K."/>
        </authorList>
    </citation>
    <scope>NUCLEOTIDE SEQUENCE</scope>
    <source>
        <strain evidence="3">SING2019-196</strain>
    </source>
</reference>
<dbReference type="SUPFAM" id="SSF56672">
    <property type="entry name" value="DNA/RNA polymerases"/>
    <property type="match status" value="1"/>
</dbReference>
<evidence type="ECO:0000256" key="1">
    <source>
        <dbReference type="SAM" id="MobiDB-lite"/>
    </source>
</evidence>
<dbReference type="Gene3D" id="3.30.420.10">
    <property type="entry name" value="Ribonuclease H-like superfamily/Ribonuclease H"/>
    <property type="match status" value="1"/>
</dbReference>
<dbReference type="InterPro" id="IPR043128">
    <property type="entry name" value="Rev_trsase/Diguanyl_cyclase"/>
</dbReference>
<accession>A0AAD3XUK8</accession>
<gene>
    <name evidence="3" type="ORF">Nepgr_019015</name>
</gene>
<dbReference type="InterPro" id="IPR043502">
    <property type="entry name" value="DNA/RNA_pol_sf"/>
</dbReference>
<evidence type="ECO:0000313" key="4">
    <source>
        <dbReference type="Proteomes" id="UP001279734"/>
    </source>
</evidence>
<feature type="region of interest" description="Disordered" evidence="1">
    <location>
        <begin position="232"/>
        <end position="254"/>
    </location>
</feature>
<dbReference type="CDD" id="cd09279">
    <property type="entry name" value="RNase_HI_like"/>
    <property type="match status" value="1"/>
</dbReference>
<dbReference type="Pfam" id="PF13456">
    <property type="entry name" value="RVT_3"/>
    <property type="match status" value="1"/>
</dbReference>
<dbReference type="InterPro" id="IPR036397">
    <property type="entry name" value="RNaseH_sf"/>
</dbReference>
<protein>
    <recommendedName>
        <fullName evidence="2">RNase H type-1 domain-containing protein</fullName>
    </recommendedName>
</protein>
<dbReference type="PANTHER" id="PTHR48475:SF1">
    <property type="entry name" value="RNASE H TYPE-1 DOMAIN-CONTAINING PROTEIN"/>
    <property type="match status" value="1"/>
</dbReference>
<dbReference type="PROSITE" id="PS50879">
    <property type="entry name" value="RNASE_H_1"/>
    <property type="match status" value="1"/>
</dbReference>
<dbReference type="Proteomes" id="UP001279734">
    <property type="component" value="Unassembled WGS sequence"/>
</dbReference>
<dbReference type="EMBL" id="BSYO01000017">
    <property type="protein sequence ID" value="GMH17174.1"/>
    <property type="molecule type" value="Genomic_DNA"/>
</dbReference>
<dbReference type="Gene3D" id="3.30.70.270">
    <property type="match status" value="1"/>
</dbReference>
<sequence length="254" mass="28437">MSGHHVQDLIETFNVLKTHKMKLNPSKCTFGIALGKFLGYIVSHRGIKANPEKIKPEVFERLIKWDIELGEFDIKFHPRPVLKGQALVDFVGETTTLAHDDLSQPAVGELNKATMWTLHVDGSLMKDGCGASVVLRTPEGSEIKYSITLEFSATNNVAEYEALLAGLRLAKECLTKNLIIYSDSELVINQVRRHFEVNNSQLSKYLSKVKNTTTDFEEIKFIHISREENGKADTLARPATSGDQNSMLEECDES</sequence>
<dbReference type="GO" id="GO:0003676">
    <property type="term" value="F:nucleic acid binding"/>
    <property type="evidence" value="ECO:0007669"/>
    <property type="project" value="InterPro"/>
</dbReference>
<dbReference type="GO" id="GO:0004523">
    <property type="term" value="F:RNA-DNA hybrid ribonuclease activity"/>
    <property type="evidence" value="ECO:0007669"/>
    <property type="project" value="InterPro"/>
</dbReference>
<dbReference type="InterPro" id="IPR002156">
    <property type="entry name" value="RNaseH_domain"/>
</dbReference>
<dbReference type="PANTHER" id="PTHR48475">
    <property type="entry name" value="RIBONUCLEASE H"/>
    <property type="match status" value="1"/>
</dbReference>
<proteinExistence type="predicted"/>
<keyword evidence="4" id="KW-1185">Reference proteome</keyword>
<name>A0AAD3XUK8_NEPGR</name>